<dbReference type="InterPro" id="IPR009003">
    <property type="entry name" value="Peptidase_S1_PA"/>
</dbReference>
<evidence type="ECO:0000256" key="6">
    <source>
        <dbReference type="RuleBase" id="RU363034"/>
    </source>
</evidence>
<dbReference type="Proteomes" id="UP000694392">
    <property type="component" value="Unplaced"/>
</dbReference>
<dbReference type="CDD" id="cd00190">
    <property type="entry name" value="Tryp_SPc"/>
    <property type="match status" value="1"/>
</dbReference>
<dbReference type="InterPro" id="IPR001314">
    <property type="entry name" value="Peptidase_S1A"/>
</dbReference>
<evidence type="ECO:0000256" key="3">
    <source>
        <dbReference type="ARBA" id="ARBA00022801"/>
    </source>
</evidence>
<dbReference type="AlphaFoldDB" id="A0A8D0GLM2"/>
<dbReference type="OMA" id="PAPALEX"/>
<evidence type="ECO:0000256" key="1">
    <source>
        <dbReference type="ARBA" id="ARBA00009228"/>
    </source>
</evidence>
<dbReference type="InterPro" id="IPR018114">
    <property type="entry name" value="TRYPSIN_HIS"/>
</dbReference>
<dbReference type="InterPro" id="IPR043504">
    <property type="entry name" value="Peptidase_S1_PA_chymotrypsin"/>
</dbReference>
<feature type="domain" description="Peptidase S1" evidence="7">
    <location>
        <begin position="23"/>
        <end position="222"/>
    </location>
</feature>
<dbReference type="SMART" id="SM00020">
    <property type="entry name" value="Tryp_SPc"/>
    <property type="match status" value="1"/>
</dbReference>
<dbReference type="SUPFAM" id="SSF50494">
    <property type="entry name" value="Trypsin-like serine proteases"/>
    <property type="match status" value="1"/>
</dbReference>
<dbReference type="FunFam" id="2.40.10.10:FF:000036">
    <property type="entry name" value="Trypsin beta"/>
    <property type="match status" value="1"/>
</dbReference>
<gene>
    <name evidence="8" type="primary">GZMM</name>
</gene>
<keyword evidence="3 6" id="KW-0378">Hydrolase</keyword>
<evidence type="ECO:0000259" key="7">
    <source>
        <dbReference type="PROSITE" id="PS50240"/>
    </source>
</evidence>
<evidence type="ECO:0000313" key="8">
    <source>
        <dbReference type="Ensembl" id="ENSSPUP00000008712.1"/>
    </source>
</evidence>
<dbReference type="GeneTree" id="ENSGT00940000162161"/>
<dbReference type="GO" id="GO:0004252">
    <property type="term" value="F:serine-type endopeptidase activity"/>
    <property type="evidence" value="ECO:0007669"/>
    <property type="project" value="Ensembl"/>
</dbReference>
<evidence type="ECO:0000256" key="2">
    <source>
        <dbReference type="ARBA" id="ARBA00022670"/>
    </source>
</evidence>
<name>A0A8D0GLM2_SPHPU</name>
<dbReference type="PANTHER" id="PTHR24271:SF51">
    <property type="entry name" value="GRANZYME M"/>
    <property type="match status" value="1"/>
</dbReference>
<dbReference type="InterPro" id="IPR033116">
    <property type="entry name" value="TRYPSIN_SER"/>
</dbReference>
<reference evidence="8" key="2">
    <citation type="submission" date="2025-09" db="UniProtKB">
        <authorList>
            <consortium name="Ensembl"/>
        </authorList>
    </citation>
    <scope>IDENTIFICATION</scope>
</reference>
<dbReference type="GO" id="GO:0035821">
    <property type="term" value="P:modulation of process of another organism"/>
    <property type="evidence" value="ECO:0007669"/>
    <property type="project" value="UniProtKB-ARBA"/>
</dbReference>
<protein>
    <submittedName>
        <fullName evidence="8">Granzyme M</fullName>
    </submittedName>
</protein>
<dbReference type="Ensembl" id="ENSSPUT00000009292.1">
    <property type="protein sequence ID" value="ENSSPUP00000008712.1"/>
    <property type="gene ID" value="ENSSPUG00000006764.1"/>
</dbReference>
<sequence>MWPAASSDLAPFQSLPPKLQSLIIGGRKAAPRSRPYMVSLQHRGVHACGGALMDRQWVLTAAHCLPQRTPLNRDCWGVRLSLFCSYLQLDKKVPRKIKTISLSKKAPKPGTRCSVAGWGVHEQDGELSHVLRELDVAVMDIRMCNGSRFWNGEVFKNMICIDVAQANSAPCSGDSGGPLVCGKRPSVYGVMSFSSQECVDKFKPPVTTSVFQYIKWIKETMRHLDFTQ</sequence>
<dbReference type="Gene3D" id="2.40.10.10">
    <property type="entry name" value="Trypsin-like serine proteases"/>
    <property type="match status" value="3"/>
</dbReference>
<dbReference type="PROSITE" id="PS00134">
    <property type="entry name" value="TRYPSIN_HIS"/>
    <property type="match status" value="1"/>
</dbReference>
<evidence type="ECO:0000256" key="5">
    <source>
        <dbReference type="ARBA" id="ARBA00023157"/>
    </source>
</evidence>
<evidence type="ECO:0000313" key="9">
    <source>
        <dbReference type="Proteomes" id="UP000694392"/>
    </source>
</evidence>
<evidence type="ECO:0000256" key="4">
    <source>
        <dbReference type="ARBA" id="ARBA00022825"/>
    </source>
</evidence>
<comment type="similarity">
    <text evidence="1">Belongs to the peptidase S1 family. Snake venom subfamily.</text>
</comment>
<keyword evidence="9" id="KW-1185">Reference proteome</keyword>
<dbReference type="GO" id="GO:0005576">
    <property type="term" value="C:extracellular region"/>
    <property type="evidence" value="ECO:0007669"/>
    <property type="project" value="UniProtKB-ARBA"/>
</dbReference>
<dbReference type="Pfam" id="PF00089">
    <property type="entry name" value="Trypsin"/>
    <property type="match status" value="2"/>
</dbReference>
<dbReference type="PROSITE" id="PS50240">
    <property type="entry name" value="TRYPSIN_DOM"/>
    <property type="match status" value="1"/>
</dbReference>
<proteinExistence type="inferred from homology"/>
<organism evidence="8 9">
    <name type="scientific">Sphenodon punctatus</name>
    <name type="common">Tuatara</name>
    <name type="synonym">Hatteria punctata</name>
    <dbReference type="NCBI Taxonomy" id="8508"/>
    <lineage>
        <taxon>Eukaryota</taxon>
        <taxon>Metazoa</taxon>
        <taxon>Chordata</taxon>
        <taxon>Craniata</taxon>
        <taxon>Vertebrata</taxon>
        <taxon>Euteleostomi</taxon>
        <taxon>Lepidosauria</taxon>
        <taxon>Sphenodontia</taxon>
        <taxon>Sphenodontidae</taxon>
        <taxon>Sphenodon</taxon>
    </lineage>
</organism>
<accession>A0A8D0GLM2</accession>
<keyword evidence="5" id="KW-1015">Disulfide bond</keyword>
<dbReference type="PANTHER" id="PTHR24271">
    <property type="entry name" value="KALLIKREIN-RELATED"/>
    <property type="match status" value="1"/>
</dbReference>
<reference evidence="8" key="1">
    <citation type="submission" date="2025-08" db="UniProtKB">
        <authorList>
            <consortium name="Ensembl"/>
        </authorList>
    </citation>
    <scope>IDENTIFICATION</scope>
</reference>
<dbReference type="GO" id="GO:0006508">
    <property type="term" value="P:proteolysis"/>
    <property type="evidence" value="ECO:0007669"/>
    <property type="project" value="UniProtKB-KW"/>
</dbReference>
<dbReference type="PRINTS" id="PR00722">
    <property type="entry name" value="CHYMOTRYPSIN"/>
</dbReference>
<keyword evidence="4 6" id="KW-0720">Serine protease</keyword>
<keyword evidence="2 6" id="KW-0645">Protease</keyword>
<dbReference type="PROSITE" id="PS00135">
    <property type="entry name" value="TRYPSIN_SER"/>
    <property type="match status" value="1"/>
</dbReference>
<dbReference type="GO" id="GO:0006915">
    <property type="term" value="P:apoptotic process"/>
    <property type="evidence" value="ECO:0007669"/>
    <property type="project" value="Ensembl"/>
</dbReference>
<dbReference type="InterPro" id="IPR001254">
    <property type="entry name" value="Trypsin_dom"/>
</dbReference>